<evidence type="ECO:0000313" key="2">
    <source>
        <dbReference type="Proteomes" id="UP000007490"/>
    </source>
</evidence>
<dbReference type="OrthoDB" id="9014at2157"/>
<dbReference type="GO" id="GO:0004061">
    <property type="term" value="F:arylformamidase activity"/>
    <property type="evidence" value="ECO:0007669"/>
    <property type="project" value="InterPro"/>
</dbReference>
<dbReference type="RefSeq" id="WP_013645424.1">
    <property type="nucleotide sequence ID" value="NC_015216.1"/>
</dbReference>
<dbReference type="AlphaFoldDB" id="F0TAK1"/>
<accession>F0TAK1</accession>
<reference evidence="1 2" key="2">
    <citation type="journal article" date="2014" name="Int. J. Syst. Evol. Microbiol.">
        <title>Methanobacterium paludis sp. nov. and a novel strain of Methanobacterium lacus isolated from northern peatlands.</title>
        <authorList>
            <person name="Cadillo-Quiroz H."/>
            <person name="Brauer S.L."/>
            <person name="Goodson N."/>
            <person name="Yavitt J.B."/>
            <person name="Zinder S.H."/>
        </authorList>
    </citation>
    <scope>NUCLEOTIDE SEQUENCE [LARGE SCALE GENOMIC DNA]</scope>
    <source>
        <strain evidence="1 2">AL-21</strain>
    </source>
</reference>
<proteinExistence type="predicted"/>
<name>F0TAK1_METLA</name>
<dbReference type="GeneID" id="10278308"/>
<evidence type="ECO:0000313" key="1">
    <source>
        <dbReference type="EMBL" id="ADZ10073.1"/>
    </source>
</evidence>
<dbReference type="Proteomes" id="UP000007490">
    <property type="component" value="Chromosome"/>
</dbReference>
<keyword evidence="2" id="KW-1185">Reference proteome</keyword>
<dbReference type="Gene3D" id="3.50.30.50">
    <property type="entry name" value="Putative cyclase"/>
    <property type="match status" value="1"/>
</dbReference>
<reference evidence="2" key="1">
    <citation type="submission" date="2011-02" db="EMBL/GenBank/DDBJ databases">
        <title>Complete sequence of Methanobacterium sp. AL-21.</title>
        <authorList>
            <consortium name="US DOE Joint Genome Institute"/>
            <person name="Lucas S."/>
            <person name="Copeland A."/>
            <person name="Lapidus A."/>
            <person name="Cheng J.-F."/>
            <person name="Goodwin L."/>
            <person name="Pitluck S."/>
            <person name="Chertkov O."/>
            <person name="Detter J.C."/>
            <person name="Han C."/>
            <person name="Tapia R."/>
            <person name="Land M."/>
            <person name="Hauser L."/>
            <person name="Kyrpides N."/>
            <person name="Ivanova N."/>
            <person name="Mikhailova N."/>
            <person name="Pagani I."/>
            <person name="Cadillo-Quiroz H."/>
            <person name="Imachi H."/>
            <person name="Zinder S."/>
            <person name="Liu W."/>
            <person name="Woyke T."/>
        </authorList>
    </citation>
    <scope>NUCLEOTIDE SEQUENCE [LARGE SCALE GENOMIC DNA]</scope>
    <source>
        <strain evidence="2">AL-21</strain>
    </source>
</reference>
<dbReference type="KEGG" id="mel:Metbo_1851"/>
<dbReference type="PANTHER" id="PTHR31118:SF32">
    <property type="entry name" value="KYNURENINE FORMAMIDASE"/>
    <property type="match status" value="1"/>
</dbReference>
<dbReference type="SUPFAM" id="SSF102198">
    <property type="entry name" value="Putative cyclase"/>
    <property type="match status" value="1"/>
</dbReference>
<gene>
    <name evidence="1" type="ordered locus">Metbo_1851</name>
</gene>
<dbReference type="eggNOG" id="arCOG02462">
    <property type="taxonomic scope" value="Archaea"/>
</dbReference>
<dbReference type="InterPro" id="IPR037175">
    <property type="entry name" value="KFase_sf"/>
</dbReference>
<sequence length="223" mass="25347">MKTVILSYPIENNSPHYIGTTEPSLEPLTQIKNGDDYNTYKITVGNHSGTHIDAPKHFVDTGRSILDYSPEELSFKNPIVLDCPKNPYELIEIKDISDADFDKCECLLFKTGFGKFRETDLQKYLTKSPGIAVETVDWIRETHPQIRCLGIDTISMSRYRDAENAKQTHITGFKTSPNYGEPLLFIEDMNLDMDEELTIKEVMVVPWQIKGVDSTPCTVIGFF</sequence>
<dbReference type="InterPro" id="IPR007325">
    <property type="entry name" value="KFase/CYL"/>
</dbReference>
<dbReference type="HOGENOM" id="CLU_030671_3_4_2"/>
<organism evidence="1 2">
    <name type="scientific">Methanobacterium lacus (strain AL-21)</name>
    <dbReference type="NCBI Taxonomy" id="877455"/>
    <lineage>
        <taxon>Archaea</taxon>
        <taxon>Methanobacteriati</taxon>
        <taxon>Methanobacteriota</taxon>
        <taxon>Methanomada group</taxon>
        <taxon>Methanobacteria</taxon>
        <taxon>Methanobacteriales</taxon>
        <taxon>Methanobacteriaceae</taxon>
        <taxon>Methanobacterium</taxon>
    </lineage>
</organism>
<dbReference type="Pfam" id="PF04199">
    <property type="entry name" value="Cyclase"/>
    <property type="match status" value="1"/>
</dbReference>
<protein>
    <submittedName>
        <fullName evidence="1">Cyclase family protein</fullName>
    </submittedName>
</protein>
<dbReference type="PANTHER" id="PTHR31118">
    <property type="entry name" value="CYCLASE-LIKE PROTEIN 2"/>
    <property type="match status" value="1"/>
</dbReference>
<dbReference type="GO" id="GO:0019441">
    <property type="term" value="P:L-tryptophan catabolic process to kynurenine"/>
    <property type="evidence" value="ECO:0007669"/>
    <property type="project" value="InterPro"/>
</dbReference>
<dbReference type="STRING" id="877455.Metbo_1851"/>
<dbReference type="EMBL" id="CP002551">
    <property type="protein sequence ID" value="ADZ10073.1"/>
    <property type="molecule type" value="Genomic_DNA"/>
</dbReference>